<dbReference type="RefSeq" id="WP_181737369.1">
    <property type="nucleotide sequence ID" value="NZ_JACEMT010000035.1"/>
</dbReference>
<dbReference type="AlphaFoldDB" id="A0A7W2ABH6"/>
<organism evidence="1 2">
    <name type="scientific">Marinobacterium marinum</name>
    <dbReference type="NCBI Taxonomy" id="2756129"/>
    <lineage>
        <taxon>Bacteria</taxon>
        <taxon>Pseudomonadati</taxon>
        <taxon>Pseudomonadota</taxon>
        <taxon>Gammaproteobacteria</taxon>
        <taxon>Oceanospirillales</taxon>
        <taxon>Oceanospirillaceae</taxon>
        <taxon>Marinobacterium</taxon>
    </lineage>
</organism>
<comment type="caution">
    <text evidence="1">The sequence shown here is derived from an EMBL/GenBank/DDBJ whole genome shotgun (WGS) entry which is preliminary data.</text>
</comment>
<proteinExistence type="predicted"/>
<protein>
    <submittedName>
        <fullName evidence="1">Uncharacterized protein</fullName>
    </submittedName>
</protein>
<sequence>MTVTARQVVVFTHDIVFFKLLLEQAELQGAQHASVALERSRKFAGLVRDSAPWEALTTSKRIKHLNTKLQDLRKLDRDGTEADFRQASRAFYGLLRETWERLVEEKLLNKVVSRFERGVYTQRLSRLVDISDDDTAKVDNAMGKCSTYFTGHDSAPAVGDPYPTIEEIEDDLKNIKDFLDELQGSRKRT</sequence>
<dbReference type="Proteomes" id="UP000538931">
    <property type="component" value="Unassembled WGS sequence"/>
</dbReference>
<reference evidence="1 2" key="1">
    <citation type="submission" date="2020-07" db="EMBL/GenBank/DDBJ databases">
        <title>Bacterium isolated from marien macroalgae.</title>
        <authorList>
            <person name="Zhu K."/>
            <person name="Lu D."/>
            <person name="Du Z."/>
        </authorList>
    </citation>
    <scope>NUCLEOTIDE SEQUENCE [LARGE SCALE GENOMIC DNA]</scope>
    <source>
        <strain evidence="1 2">3-1745</strain>
    </source>
</reference>
<dbReference type="EMBL" id="JACEMT010000035">
    <property type="protein sequence ID" value="MBA4501477.1"/>
    <property type="molecule type" value="Genomic_DNA"/>
</dbReference>
<evidence type="ECO:0000313" key="2">
    <source>
        <dbReference type="Proteomes" id="UP000538931"/>
    </source>
</evidence>
<evidence type="ECO:0000313" key="1">
    <source>
        <dbReference type="EMBL" id="MBA4501477.1"/>
    </source>
</evidence>
<accession>A0A7W2ABH6</accession>
<keyword evidence="2" id="KW-1185">Reference proteome</keyword>
<name>A0A7W2ABH6_9GAMM</name>
<gene>
    <name evidence="1" type="ORF">H1S06_03730</name>
</gene>